<feature type="transmembrane region" description="Helical" evidence="6">
    <location>
        <begin position="12"/>
        <end position="33"/>
    </location>
</feature>
<keyword evidence="9" id="KW-1185">Reference proteome</keyword>
<protein>
    <recommendedName>
        <fullName evidence="7">TonB C-terminal domain-containing protein</fullName>
    </recommendedName>
</protein>
<dbReference type="Proteomes" id="UP000635071">
    <property type="component" value="Unassembled WGS sequence"/>
</dbReference>
<comment type="subcellular location">
    <subcellularLocation>
        <location evidence="1">Membrane</location>
        <topology evidence="1">Single-pass membrane protein</topology>
    </subcellularLocation>
</comment>
<evidence type="ECO:0000313" key="8">
    <source>
        <dbReference type="EMBL" id="GGE08998.1"/>
    </source>
</evidence>
<reference evidence="8" key="2">
    <citation type="submission" date="2020-09" db="EMBL/GenBank/DDBJ databases">
        <authorList>
            <person name="Sun Q."/>
            <person name="Zhou Y."/>
        </authorList>
    </citation>
    <scope>NUCLEOTIDE SEQUENCE</scope>
    <source>
        <strain evidence="8">CGMCC 1.15519</strain>
    </source>
</reference>
<feature type="region of interest" description="Disordered" evidence="5">
    <location>
        <begin position="109"/>
        <end position="155"/>
    </location>
</feature>
<evidence type="ECO:0000256" key="4">
    <source>
        <dbReference type="ARBA" id="ARBA00023136"/>
    </source>
</evidence>
<sequence>MIDEQTSNKLKGAAGALLLQAILGYALFIGLSAGRPMIVPEPVILPISPIAAPPEPTPPPPPKPTAPRPRSTTAAPAPKSIPTIFVAPPPIIPILILPPITAAPIAGDGAAPTAGAAATGEGLGNGEPGPGRGDGDAGDGDGGGGTPPRWLRGRIRDSDYPRAAVMAELQGALVARYHVGTNGRVTACDIIESSGNALLDETTCNLVMERFRYRPALDEAGRPVVSMVYEDHRWVIEKSQ</sequence>
<feature type="domain" description="TonB C-terminal" evidence="7">
    <location>
        <begin position="145"/>
        <end position="240"/>
    </location>
</feature>
<comment type="caution">
    <text evidence="8">The sequence shown here is derived from an EMBL/GenBank/DDBJ whole genome shotgun (WGS) entry which is preliminary data.</text>
</comment>
<dbReference type="InterPro" id="IPR037682">
    <property type="entry name" value="TonB_C"/>
</dbReference>
<dbReference type="EMBL" id="BMJM01000004">
    <property type="protein sequence ID" value="GGE08998.1"/>
    <property type="molecule type" value="Genomic_DNA"/>
</dbReference>
<feature type="compositionally biased region" description="Gly residues" evidence="5">
    <location>
        <begin position="121"/>
        <end position="132"/>
    </location>
</feature>
<feature type="compositionally biased region" description="Low complexity" evidence="5">
    <location>
        <begin position="109"/>
        <end position="120"/>
    </location>
</feature>
<evidence type="ECO:0000256" key="6">
    <source>
        <dbReference type="SAM" id="Phobius"/>
    </source>
</evidence>
<dbReference type="AlphaFoldDB" id="A0A917E6B4"/>
<name>A0A917E6B4_9SPHN</name>
<keyword evidence="3 6" id="KW-1133">Transmembrane helix</keyword>
<evidence type="ECO:0000256" key="3">
    <source>
        <dbReference type="ARBA" id="ARBA00022989"/>
    </source>
</evidence>
<dbReference type="Pfam" id="PF03544">
    <property type="entry name" value="TonB_C"/>
    <property type="match status" value="1"/>
</dbReference>
<dbReference type="NCBIfam" id="TIGR01352">
    <property type="entry name" value="tonB_Cterm"/>
    <property type="match status" value="1"/>
</dbReference>
<evidence type="ECO:0000259" key="7">
    <source>
        <dbReference type="PROSITE" id="PS52015"/>
    </source>
</evidence>
<accession>A0A917E6B4</accession>
<feature type="compositionally biased region" description="Low complexity" evidence="5">
    <location>
        <begin position="68"/>
        <end position="81"/>
    </location>
</feature>
<organism evidence="8 9">
    <name type="scientific">Sandarakinorhabdus glacialis</name>
    <dbReference type="NCBI Taxonomy" id="1614636"/>
    <lineage>
        <taxon>Bacteria</taxon>
        <taxon>Pseudomonadati</taxon>
        <taxon>Pseudomonadota</taxon>
        <taxon>Alphaproteobacteria</taxon>
        <taxon>Sphingomonadales</taxon>
        <taxon>Sphingosinicellaceae</taxon>
        <taxon>Sandarakinorhabdus</taxon>
    </lineage>
</organism>
<dbReference type="SUPFAM" id="SSF74653">
    <property type="entry name" value="TolA/TonB C-terminal domain"/>
    <property type="match status" value="1"/>
</dbReference>
<gene>
    <name evidence="8" type="ORF">GCM10011529_14270</name>
</gene>
<dbReference type="PROSITE" id="PS52015">
    <property type="entry name" value="TONB_CTD"/>
    <property type="match status" value="1"/>
</dbReference>
<evidence type="ECO:0000256" key="2">
    <source>
        <dbReference type="ARBA" id="ARBA00022692"/>
    </source>
</evidence>
<dbReference type="GO" id="GO:0055085">
    <property type="term" value="P:transmembrane transport"/>
    <property type="evidence" value="ECO:0007669"/>
    <property type="project" value="InterPro"/>
</dbReference>
<feature type="region of interest" description="Disordered" evidence="5">
    <location>
        <begin position="50"/>
        <end position="81"/>
    </location>
</feature>
<feature type="compositionally biased region" description="Pro residues" evidence="5">
    <location>
        <begin position="51"/>
        <end position="67"/>
    </location>
</feature>
<keyword evidence="2 6" id="KW-0812">Transmembrane</keyword>
<dbReference type="RefSeq" id="WP_188762247.1">
    <property type="nucleotide sequence ID" value="NZ_BMJM01000004.1"/>
</dbReference>
<evidence type="ECO:0000313" key="9">
    <source>
        <dbReference type="Proteomes" id="UP000635071"/>
    </source>
</evidence>
<dbReference type="GO" id="GO:0016020">
    <property type="term" value="C:membrane"/>
    <property type="evidence" value="ECO:0007669"/>
    <property type="project" value="UniProtKB-SubCell"/>
</dbReference>
<dbReference type="Gene3D" id="3.30.1150.10">
    <property type="match status" value="1"/>
</dbReference>
<evidence type="ECO:0000256" key="5">
    <source>
        <dbReference type="SAM" id="MobiDB-lite"/>
    </source>
</evidence>
<evidence type="ECO:0000256" key="1">
    <source>
        <dbReference type="ARBA" id="ARBA00004167"/>
    </source>
</evidence>
<dbReference type="InterPro" id="IPR006260">
    <property type="entry name" value="TonB/TolA_C"/>
</dbReference>
<proteinExistence type="predicted"/>
<reference evidence="8" key="1">
    <citation type="journal article" date="2014" name="Int. J. Syst. Evol. Microbiol.">
        <title>Complete genome sequence of Corynebacterium casei LMG S-19264T (=DSM 44701T), isolated from a smear-ripened cheese.</title>
        <authorList>
            <consortium name="US DOE Joint Genome Institute (JGI-PGF)"/>
            <person name="Walter F."/>
            <person name="Albersmeier A."/>
            <person name="Kalinowski J."/>
            <person name="Ruckert C."/>
        </authorList>
    </citation>
    <scope>NUCLEOTIDE SEQUENCE</scope>
    <source>
        <strain evidence="8">CGMCC 1.15519</strain>
    </source>
</reference>
<keyword evidence="4 6" id="KW-0472">Membrane</keyword>